<dbReference type="Proteomes" id="UP001244011">
    <property type="component" value="Unassembled WGS sequence"/>
</dbReference>
<name>A0AAJ0C9J6_9PEZI</name>
<accession>A0AAJ0C9J6</accession>
<evidence type="ECO:0000313" key="2">
    <source>
        <dbReference type="Proteomes" id="UP001244011"/>
    </source>
</evidence>
<protein>
    <submittedName>
        <fullName evidence="1">Uncharacterized protein</fullName>
    </submittedName>
</protein>
<evidence type="ECO:0000313" key="1">
    <source>
        <dbReference type="EMBL" id="KAK1772037.1"/>
    </source>
</evidence>
<keyword evidence="2" id="KW-1185">Reference proteome</keyword>
<proteinExistence type="predicted"/>
<gene>
    <name evidence="1" type="ORF">QBC33DRAFT_592916</name>
</gene>
<organism evidence="1 2">
    <name type="scientific">Phialemonium atrogriseum</name>
    <dbReference type="NCBI Taxonomy" id="1093897"/>
    <lineage>
        <taxon>Eukaryota</taxon>
        <taxon>Fungi</taxon>
        <taxon>Dikarya</taxon>
        <taxon>Ascomycota</taxon>
        <taxon>Pezizomycotina</taxon>
        <taxon>Sordariomycetes</taxon>
        <taxon>Sordariomycetidae</taxon>
        <taxon>Cephalothecales</taxon>
        <taxon>Cephalothecaceae</taxon>
        <taxon>Phialemonium</taxon>
    </lineage>
</organism>
<comment type="caution">
    <text evidence="1">The sequence shown here is derived from an EMBL/GenBank/DDBJ whole genome shotgun (WGS) entry which is preliminary data.</text>
</comment>
<dbReference type="GeneID" id="85314888"/>
<dbReference type="AlphaFoldDB" id="A0AAJ0C9J6"/>
<dbReference type="RefSeq" id="XP_060288250.1">
    <property type="nucleotide sequence ID" value="XM_060431701.1"/>
</dbReference>
<dbReference type="EMBL" id="MU838998">
    <property type="protein sequence ID" value="KAK1772037.1"/>
    <property type="molecule type" value="Genomic_DNA"/>
</dbReference>
<reference evidence="1" key="1">
    <citation type="submission" date="2023-06" db="EMBL/GenBank/DDBJ databases">
        <title>Genome-scale phylogeny and comparative genomics of the fungal order Sordariales.</title>
        <authorList>
            <consortium name="Lawrence Berkeley National Laboratory"/>
            <person name="Hensen N."/>
            <person name="Bonometti L."/>
            <person name="Westerberg I."/>
            <person name="Brannstrom I.O."/>
            <person name="Guillou S."/>
            <person name="Cros-Aarteil S."/>
            <person name="Calhoun S."/>
            <person name="Haridas S."/>
            <person name="Kuo A."/>
            <person name="Mondo S."/>
            <person name="Pangilinan J."/>
            <person name="Riley R."/>
            <person name="Labutti K."/>
            <person name="Andreopoulos B."/>
            <person name="Lipzen A."/>
            <person name="Chen C."/>
            <person name="Yanf M."/>
            <person name="Daum C."/>
            <person name="Ng V."/>
            <person name="Clum A."/>
            <person name="Steindorff A."/>
            <person name="Ohm R."/>
            <person name="Martin F."/>
            <person name="Silar P."/>
            <person name="Natvig D."/>
            <person name="Lalanne C."/>
            <person name="Gautier V."/>
            <person name="Ament-Velasquez S.L."/>
            <person name="Kruys A."/>
            <person name="Hutchinson M.I."/>
            <person name="Powell A.J."/>
            <person name="Barry K."/>
            <person name="Miller A.N."/>
            <person name="Grigoriev I.V."/>
            <person name="Debuchy R."/>
            <person name="Gladieux P."/>
            <person name="Thoren M.H."/>
            <person name="Johannesson H."/>
        </authorList>
    </citation>
    <scope>NUCLEOTIDE SEQUENCE</scope>
    <source>
        <strain evidence="1">8032-3</strain>
    </source>
</reference>
<sequence length="396" mass="46766">METKSRLLALPTEMRLAIWAAVGEQENFSNLLQVSKQIRSEVLHGIPGGSLSCRCSSLDIDSSSFNKCRYSFPVDQLTIIVDSSCSEQSWLTFSVRVCHGRGSSTWTVKNLRSSLARNLIHYKPRGVVVEFRAPKKGYYLAAFIILRAKLDNVALVLGWIRPQANMSLRIRFADPWSENEKRPAKPFWENCPLGRERHRYPRWDRRFPYFYEFLMTPLICNWAWRNATVVFDREPRRKSTSFVSGYLGNGQKRVHYHGYKELILANWGTCHELIPEERRMESPRQKKHLKFDNYEVYSRDWASYSYADHSTWASAFSHYYDTLDNVYREAHYILGRVSASGRAEELLSFIPPERYRRNKYLMWGENVEDEWNEWASWPFLPWPHTWAIGFWDHLFC</sequence>